<evidence type="ECO:0000313" key="3">
    <source>
        <dbReference type="Proteomes" id="UP001597139"/>
    </source>
</evidence>
<dbReference type="Pfam" id="PF25942">
    <property type="entry name" value="Ig_halo"/>
    <property type="match status" value="1"/>
</dbReference>
<evidence type="ECO:0000313" key="2">
    <source>
        <dbReference type="EMBL" id="MFD1566511.1"/>
    </source>
</evidence>
<accession>A0ABD6BND3</accession>
<organism evidence="2 3">
    <name type="scientific">Halolamina litorea</name>
    <dbReference type="NCBI Taxonomy" id="1515593"/>
    <lineage>
        <taxon>Archaea</taxon>
        <taxon>Methanobacteriati</taxon>
        <taxon>Methanobacteriota</taxon>
        <taxon>Stenosarchaea group</taxon>
        <taxon>Halobacteria</taxon>
        <taxon>Halobacteriales</taxon>
        <taxon>Haloferacaceae</taxon>
    </lineage>
</organism>
<dbReference type="PROSITE" id="PS51257">
    <property type="entry name" value="PROKAR_LIPOPROTEIN"/>
    <property type="match status" value="1"/>
</dbReference>
<name>A0ABD6BND3_9EURY</name>
<dbReference type="EMBL" id="JBHUCZ010000001">
    <property type="protein sequence ID" value="MFD1566511.1"/>
    <property type="molecule type" value="Genomic_DNA"/>
</dbReference>
<evidence type="ECO:0000259" key="1">
    <source>
        <dbReference type="Pfam" id="PF25942"/>
    </source>
</evidence>
<protein>
    <recommendedName>
        <fullName evidence="1">Ig-like domain-containing protein</fullName>
    </recommendedName>
</protein>
<feature type="domain" description="Ig-like" evidence="1">
    <location>
        <begin position="48"/>
        <end position="128"/>
    </location>
</feature>
<comment type="caution">
    <text evidence="2">The sequence shown here is derived from an EMBL/GenBank/DDBJ whole genome shotgun (WGS) entry which is preliminary data.</text>
</comment>
<dbReference type="Proteomes" id="UP001597139">
    <property type="component" value="Unassembled WGS sequence"/>
</dbReference>
<keyword evidence="3" id="KW-1185">Reference proteome</keyword>
<reference evidence="2 3" key="1">
    <citation type="journal article" date="2019" name="Int. J. Syst. Evol. Microbiol.">
        <title>The Global Catalogue of Microorganisms (GCM) 10K type strain sequencing project: providing services to taxonomists for standard genome sequencing and annotation.</title>
        <authorList>
            <consortium name="The Broad Institute Genomics Platform"/>
            <consortium name="The Broad Institute Genome Sequencing Center for Infectious Disease"/>
            <person name="Wu L."/>
            <person name="Ma J."/>
        </authorList>
    </citation>
    <scope>NUCLEOTIDE SEQUENCE [LARGE SCALE GENOMIC DNA]</scope>
    <source>
        <strain evidence="2 3">CGMCC 1.12859</strain>
    </source>
</reference>
<proteinExistence type="predicted"/>
<dbReference type="InterPro" id="IPR058929">
    <property type="entry name" value="Ig_halo"/>
</dbReference>
<sequence length="131" mass="13613">MPSTRRTVLAGIATTSVLAVAGCTGDADSPSTPDPIDLTLNNHTDEQHEADVLIDLRDEALFDRTITLSPGGVIDEYVESPPEPGEATLSVALDGGAPEEWSIRLGPSTGLADIEITVQEDGSVSVGASRE</sequence>
<dbReference type="RefSeq" id="WP_267645789.1">
    <property type="nucleotide sequence ID" value="NZ_JANHGR010000001.1"/>
</dbReference>
<dbReference type="AlphaFoldDB" id="A0ABD6BND3"/>
<gene>
    <name evidence="2" type="ORF">ACFSAU_03315</name>
</gene>